<evidence type="ECO:0000256" key="15">
    <source>
        <dbReference type="ARBA" id="ARBA00023701"/>
    </source>
</evidence>
<reference evidence="20" key="1">
    <citation type="submission" date="2021-01" db="EMBL/GenBank/DDBJ databases">
        <title>Adiantum capillus-veneris genome.</title>
        <authorList>
            <person name="Fang Y."/>
            <person name="Liao Q."/>
        </authorList>
    </citation>
    <scope>NUCLEOTIDE SEQUENCE</scope>
    <source>
        <strain evidence="20">H3</strain>
        <tissue evidence="20">Leaf</tissue>
    </source>
</reference>
<dbReference type="InterPro" id="IPR001753">
    <property type="entry name" value="Enoyl-CoA_hydra/iso"/>
</dbReference>
<accession>A0A9D4VDY7</accession>
<comment type="similarity">
    <text evidence="5">In the central section; belongs to the 3-hydroxyacyl-CoA dehydrogenase family.</text>
</comment>
<dbReference type="Pfam" id="PF00725">
    <property type="entry name" value="3HCDH"/>
    <property type="match status" value="1"/>
</dbReference>
<dbReference type="SUPFAM" id="SSF48179">
    <property type="entry name" value="6-phosphogluconate dehydrogenase C-terminal domain-like"/>
    <property type="match status" value="2"/>
</dbReference>
<comment type="catalytic activity">
    <reaction evidence="17">
        <text>a 4-saturated-(3S)-3-hydroxyacyl-CoA = a (3E)-enoyl-CoA + H2O</text>
        <dbReference type="Rhea" id="RHEA:20724"/>
        <dbReference type="ChEBI" id="CHEBI:15377"/>
        <dbReference type="ChEBI" id="CHEBI:58521"/>
        <dbReference type="ChEBI" id="CHEBI:137480"/>
        <dbReference type="EC" id="4.2.1.17"/>
    </reaction>
</comment>
<dbReference type="SUPFAM" id="SSF51735">
    <property type="entry name" value="NAD(P)-binding Rossmann-fold domains"/>
    <property type="match status" value="1"/>
</dbReference>
<comment type="caution">
    <text evidence="20">The sequence shown here is derived from an EMBL/GenBank/DDBJ whole genome shotgun (WGS) entry which is preliminary data.</text>
</comment>
<keyword evidence="11" id="KW-0576">Peroxisome</keyword>
<evidence type="ECO:0000256" key="2">
    <source>
        <dbReference type="ARBA" id="ARBA00000765"/>
    </source>
</evidence>
<comment type="pathway">
    <text evidence="4">Lipid metabolism; fatty acid beta-oxidation.</text>
</comment>
<evidence type="ECO:0000256" key="11">
    <source>
        <dbReference type="ARBA" id="ARBA00023140"/>
    </source>
</evidence>
<comment type="similarity">
    <text evidence="6">In the N-terminal section; belongs to the enoyl-CoA hydratase/isomerase family.</text>
</comment>
<comment type="catalytic activity">
    <reaction evidence="15">
        <text>(3S)-3-hydroxybutanoyl-CoA = (3R)-3-hydroxybutanoyl-CoA</text>
        <dbReference type="Rhea" id="RHEA:21760"/>
        <dbReference type="ChEBI" id="CHEBI:57315"/>
        <dbReference type="ChEBI" id="CHEBI:57316"/>
        <dbReference type="EC" id="5.1.2.3"/>
    </reaction>
</comment>
<organism evidence="20 21">
    <name type="scientific">Adiantum capillus-veneris</name>
    <name type="common">Maidenhair fern</name>
    <dbReference type="NCBI Taxonomy" id="13818"/>
    <lineage>
        <taxon>Eukaryota</taxon>
        <taxon>Viridiplantae</taxon>
        <taxon>Streptophyta</taxon>
        <taxon>Embryophyta</taxon>
        <taxon>Tracheophyta</taxon>
        <taxon>Polypodiopsida</taxon>
        <taxon>Polypodiidae</taxon>
        <taxon>Polypodiales</taxon>
        <taxon>Pteridineae</taxon>
        <taxon>Pteridaceae</taxon>
        <taxon>Vittarioideae</taxon>
        <taxon>Adiantum</taxon>
    </lineage>
</organism>
<evidence type="ECO:0000256" key="17">
    <source>
        <dbReference type="ARBA" id="ARBA00023717"/>
    </source>
</evidence>
<keyword evidence="7" id="KW-0276">Fatty acid metabolism</keyword>
<dbReference type="InterPro" id="IPR029045">
    <property type="entry name" value="ClpP/crotonase-like_dom_sf"/>
</dbReference>
<dbReference type="InterPro" id="IPR006176">
    <property type="entry name" value="3-OHacyl-CoA_DH_NAD-bd"/>
</dbReference>
<dbReference type="PANTHER" id="PTHR23309:SF9">
    <property type="entry name" value="PEROXISOMAL FATTY ACID BETA-OXIDATION MULTIFUNCTIONAL PROTEIN MFP2"/>
    <property type="match status" value="1"/>
</dbReference>
<evidence type="ECO:0000256" key="8">
    <source>
        <dbReference type="ARBA" id="ARBA00023002"/>
    </source>
</evidence>
<comment type="catalytic activity">
    <reaction evidence="16">
        <text>a (3S)-3-hydroxyacyl-CoA = a (2E)-enoyl-CoA + H2O</text>
        <dbReference type="Rhea" id="RHEA:16105"/>
        <dbReference type="ChEBI" id="CHEBI:15377"/>
        <dbReference type="ChEBI" id="CHEBI:57318"/>
        <dbReference type="ChEBI" id="CHEBI:58856"/>
        <dbReference type="EC" id="4.2.1.17"/>
    </reaction>
</comment>
<dbReference type="Gene3D" id="3.90.226.10">
    <property type="entry name" value="2-enoyl-CoA Hydratase, Chain A, domain 1"/>
    <property type="match status" value="1"/>
</dbReference>
<evidence type="ECO:0000256" key="12">
    <source>
        <dbReference type="ARBA" id="ARBA00023235"/>
    </source>
</evidence>
<evidence type="ECO:0000259" key="18">
    <source>
        <dbReference type="Pfam" id="PF00725"/>
    </source>
</evidence>
<evidence type="ECO:0000313" key="20">
    <source>
        <dbReference type="EMBL" id="KAI5084493.1"/>
    </source>
</evidence>
<dbReference type="GO" id="GO:0005777">
    <property type="term" value="C:peroxisome"/>
    <property type="evidence" value="ECO:0007669"/>
    <property type="project" value="UniProtKB-SubCell"/>
</dbReference>
<dbReference type="EMBL" id="JABFUD020000001">
    <property type="protein sequence ID" value="KAI5084493.1"/>
    <property type="molecule type" value="Genomic_DNA"/>
</dbReference>
<evidence type="ECO:0000256" key="7">
    <source>
        <dbReference type="ARBA" id="ARBA00022832"/>
    </source>
</evidence>
<evidence type="ECO:0000256" key="13">
    <source>
        <dbReference type="ARBA" id="ARBA00023239"/>
    </source>
</evidence>
<feature type="domain" description="3-hydroxyacyl-CoA dehydrogenase NAD binding" evidence="19">
    <location>
        <begin position="346"/>
        <end position="524"/>
    </location>
</feature>
<dbReference type="Gene3D" id="1.10.1040.50">
    <property type="match status" value="1"/>
</dbReference>
<keyword evidence="12" id="KW-0413">Isomerase</keyword>
<evidence type="ECO:0000256" key="4">
    <source>
        <dbReference type="ARBA" id="ARBA00005005"/>
    </source>
</evidence>
<protein>
    <recommendedName>
        <fullName evidence="22">3-hydroxyacyl-CoA dehydrogenase</fullName>
    </recommendedName>
</protein>
<dbReference type="SUPFAM" id="SSF52096">
    <property type="entry name" value="ClpP/crotonase"/>
    <property type="match status" value="1"/>
</dbReference>
<keyword evidence="10" id="KW-0443">Lipid metabolism</keyword>
<keyword evidence="8" id="KW-0560">Oxidoreductase</keyword>
<dbReference type="GO" id="GO:0004165">
    <property type="term" value="F:delta(3)-delta(2)-enoyl-CoA isomerase activity"/>
    <property type="evidence" value="ECO:0007669"/>
    <property type="project" value="UniProtKB-EC"/>
</dbReference>
<evidence type="ECO:0000256" key="6">
    <source>
        <dbReference type="ARBA" id="ARBA00008750"/>
    </source>
</evidence>
<dbReference type="CDD" id="cd06558">
    <property type="entry name" value="crotonase-like"/>
    <property type="match status" value="1"/>
</dbReference>
<comment type="catalytic activity">
    <reaction evidence="2">
        <text>a (3E)-enoyl-CoA = a 4-saturated (2E)-enoyl-CoA</text>
        <dbReference type="Rhea" id="RHEA:45228"/>
        <dbReference type="ChEBI" id="CHEBI:58521"/>
        <dbReference type="ChEBI" id="CHEBI:85097"/>
        <dbReference type="EC" id="5.3.3.8"/>
    </reaction>
</comment>
<keyword evidence="13" id="KW-0456">Lyase</keyword>
<dbReference type="Pfam" id="PF02737">
    <property type="entry name" value="3HCDH_N"/>
    <property type="match status" value="1"/>
</dbReference>
<evidence type="ECO:0000256" key="3">
    <source>
        <dbReference type="ARBA" id="ARBA00004275"/>
    </source>
</evidence>
<keyword evidence="21" id="KW-1185">Reference proteome</keyword>
<dbReference type="FunFam" id="1.10.1040.50:FF:000004">
    <property type="entry name" value="Peroxisomal fatty acid beta-oxidation multifunctional protein"/>
    <property type="match status" value="1"/>
</dbReference>
<dbReference type="InterPro" id="IPR008927">
    <property type="entry name" value="6-PGluconate_DH-like_C_sf"/>
</dbReference>
<dbReference type="OrthoDB" id="2018133at2759"/>
<dbReference type="PROSITE" id="PS00067">
    <property type="entry name" value="3HCDH"/>
    <property type="match status" value="1"/>
</dbReference>
<evidence type="ECO:0000256" key="1">
    <source>
        <dbReference type="ARBA" id="ARBA00000452"/>
    </source>
</evidence>
<dbReference type="FunFam" id="3.40.50.720:FF:000009">
    <property type="entry name" value="Fatty oxidation complex, alpha subunit"/>
    <property type="match status" value="1"/>
</dbReference>
<evidence type="ECO:0008006" key="22">
    <source>
        <dbReference type="Google" id="ProtNLM"/>
    </source>
</evidence>
<keyword evidence="9" id="KW-0520">NAD</keyword>
<dbReference type="InterPro" id="IPR006180">
    <property type="entry name" value="3-OHacyl-CoA_DH_CS"/>
</dbReference>
<evidence type="ECO:0000313" key="21">
    <source>
        <dbReference type="Proteomes" id="UP000886520"/>
    </source>
</evidence>
<dbReference type="GO" id="GO:0004300">
    <property type="term" value="F:enoyl-CoA hydratase activity"/>
    <property type="evidence" value="ECO:0007669"/>
    <property type="project" value="UniProtKB-EC"/>
</dbReference>
<dbReference type="Pfam" id="PF00378">
    <property type="entry name" value="ECH_1"/>
    <property type="match status" value="1"/>
</dbReference>
<dbReference type="GO" id="GO:0006635">
    <property type="term" value="P:fatty acid beta-oxidation"/>
    <property type="evidence" value="ECO:0007669"/>
    <property type="project" value="TreeGrafter"/>
</dbReference>
<dbReference type="Gene3D" id="3.40.50.720">
    <property type="entry name" value="NAD(P)-binding Rossmann-like Domain"/>
    <property type="match status" value="1"/>
</dbReference>
<dbReference type="GO" id="GO:0070403">
    <property type="term" value="F:NAD+ binding"/>
    <property type="evidence" value="ECO:0007669"/>
    <property type="project" value="InterPro"/>
</dbReference>
<dbReference type="AlphaFoldDB" id="A0A9D4VDY7"/>
<proteinExistence type="inferred from homology"/>
<gene>
    <name evidence="20" type="ORF">GOP47_0000662</name>
</gene>
<evidence type="ECO:0000256" key="10">
    <source>
        <dbReference type="ARBA" id="ARBA00023098"/>
    </source>
</evidence>
<comment type="catalytic activity">
    <reaction evidence="1">
        <text>a (3Z)-enoyl-CoA = a 4-saturated (2E)-enoyl-CoA</text>
        <dbReference type="Rhea" id="RHEA:45900"/>
        <dbReference type="ChEBI" id="CHEBI:85097"/>
        <dbReference type="ChEBI" id="CHEBI:85489"/>
        <dbReference type="EC" id="5.3.3.8"/>
    </reaction>
</comment>
<sequence>MTLLRDQRPPSLETPAHQLSYEPCFLATAMELPHTVQKEFVEVQVFPDGVALITISRPPVNALSLPVFYCLRNAYKEVLGRDEVKAIVLTGDNGKFSGGFDINSLQGFNEKGVLSELAFISLDLQTAMIEGADKPSVAAIKGVALGGGLELAMCCHARVAVPKAHLALPELELGIIPGGGGTQRLPRLVGLTKALDMIMTSRQISSEEALESGLIDAVVPDEELLPTARSWALDIASCRRPLIRSLDRTDKLEQFGEAWKILKLARERAARTAYNDVNNAQVCVDVIEEGIFSGGIAGIMKEEQAFKRCLNSNTAKSLIHVFFAQRATGKVQGVSDLGLMPRSLRKVGVIGGGLMGSGIATACILSGIPVVMKEVNAVFLQAGLDRVKANLESRLRKGRMTREKFDKTLALIEVVLDYEQFRNVDLVIEAVIENPPLKQQIFGDLEKFCSSNCILASNTSTIDLNVIGQHVKTKDRLAGAHFFSPAHVMPLFEIIRTETTSPQVLVDLLEFGKRIKKVPIVVGNCAGFAVNRTFFPYTQAALLLVDLGVDVYQIDNAITAFGMPMGPFRLSDLVGFEVGAASGSTYIQAYPDRVYKSTLFPMLIQDKRLGERTRKGFYAYDDGRKARPDPELQKYLEKSRIIGGIMPDNKPIELSDKAIVEMTFFPVVNEACRVLEERVVSKASDLDIASVMGMGFPSYRGGLVFWADSLGASYIATRLKELSKCYGDFFKPCSWLNHCASNGLKLSSPINQGILDQSSTLSRL</sequence>
<evidence type="ECO:0000256" key="5">
    <source>
        <dbReference type="ARBA" id="ARBA00007005"/>
    </source>
</evidence>
<dbReference type="GO" id="GO:0003857">
    <property type="term" value="F:(3S)-3-hydroxyacyl-CoA dehydrogenase (NAD+) activity"/>
    <property type="evidence" value="ECO:0007669"/>
    <property type="project" value="TreeGrafter"/>
</dbReference>
<feature type="domain" description="3-hydroxyacyl-CoA dehydrogenase C-terminal" evidence="18">
    <location>
        <begin position="527"/>
        <end position="620"/>
    </location>
</feature>
<evidence type="ECO:0000256" key="14">
    <source>
        <dbReference type="ARBA" id="ARBA00023268"/>
    </source>
</evidence>
<comment type="subcellular location">
    <subcellularLocation>
        <location evidence="3">Peroxisome</location>
    </subcellularLocation>
</comment>
<evidence type="ECO:0000259" key="19">
    <source>
        <dbReference type="Pfam" id="PF02737"/>
    </source>
</evidence>
<evidence type="ECO:0000256" key="9">
    <source>
        <dbReference type="ARBA" id="ARBA00023027"/>
    </source>
</evidence>
<dbReference type="PANTHER" id="PTHR23309">
    <property type="entry name" value="3-HYDROXYACYL-COA DEHYROGENASE"/>
    <property type="match status" value="1"/>
</dbReference>
<dbReference type="GO" id="GO:0008692">
    <property type="term" value="F:3-hydroxybutyryl-CoA epimerase activity"/>
    <property type="evidence" value="ECO:0007669"/>
    <property type="project" value="UniProtKB-EC"/>
</dbReference>
<dbReference type="InterPro" id="IPR006108">
    <property type="entry name" value="3HC_DH_C"/>
</dbReference>
<keyword evidence="14" id="KW-0511">Multifunctional enzyme</keyword>
<dbReference type="Proteomes" id="UP000886520">
    <property type="component" value="Chromosome 1"/>
</dbReference>
<name>A0A9D4VDY7_ADICA</name>
<evidence type="ECO:0000256" key="16">
    <source>
        <dbReference type="ARBA" id="ARBA00023709"/>
    </source>
</evidence>
<dbReference type="InterPro" id="IPR036291">
    <property type="entry name" value="NAD(P)-bd_dom_sf"/>
</dbReference>